<evidence type="ECO:0000256" key="1">
    <source>
        <dbReference type="ARBA" id="ARBA00001968"/>
    </source>
</evidence>
<keyword evidence="6" id="KW-1185">Reference proteome</keyword>
<proteinExistence type="predicted"/>
<evidence type="ECO:0000259" key="4">
    <source>
        <dbReference type="Pfam" id="PF13359"/>
    </source>
</evidence>
<dbReference type="InterPro" id="IPR027806">
    <property type="entry name" value="HARBI1_dom"/>
</dbReference>
<gene>
    <name evidence="5" type="ORF">EAG_16413</name>
</gene>
<dbReference type="AlphaFoldDB" id="E1ZUW5"/>
<dbReference type="OrthoDB" id="7656790at2759"/>
<dbReference type="Proteomes" id="UP000000311">
    <property type="component" value="Unassembled WGS sequence"/>
</dbReference>
<dbReference type="GO" id="GO:0046872">
    <property type="term" value="F:metal ion binding"/>
    <property type="evidence" value="ECO:0007669"/>
    <property type="project" value="UniProtKB-KW"/>
</dbReference>
<feature type="region of interest" description="Disordered" evidence="3">
    <location>
        <begin position="620"/>
        <end position="655"/>
    </location>
</feature>
<comment type="cofactor">
    <cofactor evidence="1">
        <name>a divalent metal cation</name>
        <dbReference type="ChEBI" id="CHEBI:60240"/>
    </cofactor>
</comment>
<name>E1ZUW5_CAMFO</name>
<reference evidence="5 6" key="1">
    <citation type="journal article" date="2010" name="Science">
        <title>Genomic comparison of the ants Camponotus floridanus and Harpegnathos saltator.</title>
        <authorList>
            <person name="Bonasio R."/>
            <person name="Zhang G."/>
            <person name="Ye C."/>
            <person name="Mutti N.S."/>
            <person name="Fang X."/>
            <person name="Qin N."/>
            <person name="Donahue G."/>
            <person name="Yang P."/>
            <person name="Li Q."/>
            <person name="Li C."/>
            <person name="Zhang P."/>
            <person name="Huang Z."/>
            <person name="Berger S.L."/>
            <person name="Reinberg D."/>
            <person name="Wang J."/>
            <person name="Liebig J."/>
        </authorList>
    </citation>
    <scope>NUCLEOTIDE SEQUENCE [LARGE SCALE GENOMIC DNA]</scope>
    <source>
        <strain evidence="6">C129</strain>
    </source>
</reference>
<protein>
    <recommendedName>
        <fullName evidence="4">DDE Tnp4 domain-containing protein</fullName>
    </recommendedName>
</protein>
<evidence type="ECO:0000256" key="2">
    <source>
        <dbReference type="ARBA" id="ARBA00022723"/>
    </source>
</evidence>
<dbReference type="InParanoid" id="E1ZUW5"/>
<dbReference type="EMBL" id="GL434311">
    <property type="protein sequence ID" value="EFN75023.1"/>
    <property type="molecule type" value="Genomic_DNA"/>
</dbReference>
<feature type="domain" description="DDE Tnp4" evidence="4">
    <location>
        <begin position="282"/>
        <end position="435"/>
    </location>
</feature>
<dbReference type="Pfam" id="PF13359">
    <property type="entry name" value="DDE_Tnp_4"/>
    <property type="match status" value="1"/>
</dbReference>
<feature type="compositionally biased region" description="Polar residues" evidence="3">
    <location>
        <begin position="643"/>
        <end position="655"/>
    </location>
</feature>
<sequence>MAFRNLFTCFVCDGRFQARQMRRIDGNDNAVKRDIAIFRRDMTGRLALKVTDLTRLCVNCNRYILDEIDLLERDPTCMKINVLSQTRSASCLICNTEHGAQRLSMQARVNIFITSDIYLPSNVRSCQNHLDGKGFLLRPLHTGLRFINRPYYEDEEDFDEEDFKVMTSLTKAQFRDLFLFCDPVPKQEVNSYVKKKDLLTFLTKMRQGICDDVLKIIFNYSSRQLVSSVIQKVRQSLLSRFVPQHIGFQALTRQDYIQQHVTDFANTLYNAEPNIPKAIAYVDGTYAYIEKSRNFRVLRQSYCVHKGHHLIKPVLVVAPDDYILDIQGPYFSDSRNNDAALLRDQFERDVNGMREWFQANDILIVDRGYRDAVELLERLDIRYHMPELLERRQRQLTTAEANSSRLVTKTRWIVEVRNGHIKSIFHFLAQVIRMPHTSYIGDFYRIAGGIINRYHEPIQMEGADAELALTLLARSQEINKIDEDIAVTTHFRPIIEPLQKIVDNSSAIAVKKQPESNADAIIKTLPIKQYKEEKEEEEEEEDATPKKRKRLKAKRYEHLRTAANKAMNTSGTATYEAAYKSTTATNESKTIVNEATNGSETTANEATNCLKTTINRVNRANKGIKNGSERQLNGSERLRNGYKRQSNGSTTAIER</sequence>
<evidence type="ECO:0000313" key="6">
    <source>
        <dbReference type="Proteomes" id="UP000000311"/>
    </source>
</evidence>
<evidence type="ECO:0000256" key="3">
    <source>
        <dbReference type="SAM" id="MobiDB-lite"/>
    </source>
</evidence>
<organism evidence="6">
    <name type="scientific">Camponotus floridanus</name>
    <name type="common">Florida carpenter ant</name>
    <dbReference type="NCBI Taxonomy" id="104421"/>
    <lineage>
        <taxon>Eukaryota</taxon>
        <taxon>Metazoa</taxon>
        <taxon>Ecdysozoa</taxon>
        <taxon>Arthropoda</taxon>
        <taxon>Hexapoda</taxon>
        <taxon>Insecta</taxon>
        <taxon>Pterygota</taxon>
        <taxon>Neoptera</taxon>
        <taxon>Endopterygota</taxon>
        <taxon>Hymenoptera</taxon>
        <taxon>Apocrita</taxon>
        <taxon>Aculeata</taxon>
        <taxon>Formicoidea</taxon>
        <taxon>Formicidae</taxon>
        <taxon>Formicinae</taxon>
        <taxon>Camponotus</taxon>
    </lineage>
</organism>
<evidence type="ECO:0000313" key="5">
    <source>
        <dbReference type="EMBL" id="EFN75023.1"/>
    </source>
</evidence>
<feature type="region of interest" description="Disordered" evidence="3">
    <location>
        <begin position="531"/>
        <end position="551"/>
    </location>
</feature>
<keyword evidence="2" id="KW-0479">Metal-binding</keyword>
<accession>E1ZUW5</accession>